<dbReference type="GO" id="GO:0016811">
    <property type="term" value="F:hydrolase activity, acting on carbon-nitrogen (but not peptide) bonds, in linear amides"/>
    <property type="evidence" value="ECO:0007669"/>
    <property type="project" value="TreeGrafter"/>
</dbReference>
<dbReference type="InterPro" id="IPR003010">
    <property type="entry name" value="C-N_Hydrolase"/>
</dbReference>
<keyword evidence="1 3" id="KW-0378">Hydrolase</keyword>
<sequence>MDTREIKLAGMEMSLSSHDGAIDLIKHRISPFLAKEKPDFMVLPEKWVMQRYDEQSEQLNQVLDTFCELSQENGCTIVLGSFSVVRKGKLYNSSPVISEGKIIGWSDKISLYRTEKNEFTTGRSINVFQSSGIKFSVAVCYDLDFPYYTKVAIRKGARILFNPSLIHESLHGMWHIYVTGRSLENRIPILSVNSSSPPLGGGSIGTFLDEEEKGVRIRKTKAAKSVISYTVDMQATSSMIERRMQEDPGIYSFTNE</sequence>
<proteinExistence type="predicted"/>
<gene>
    <name evidence="3" type="ORF">B2A_08158</name>
</gene>
<dbReference type="PANTHER" id="PTHR43674:SF2">
    <property type="entry name" value="BETA-UREIDOPROPIONASE"/>
    <property type="match status" value="1"/>
</dbReference>
<comment type="caution">
    <text evidence="3">The sequence shown here is derived from an EMBL/GenBank/DDBJ whole genome shotgun (WGS) entry which is preliminary data.</text>
</comment>
<dbReference type="InterPro" id="IPR036526">
    <property type="entry name" value="C-N_Hydrolase_sf"/>
</dbReference>
<dbReference type="PANTHER" id="PTHR43674">
    <property type="entry name" value="NITRILASE C965.09-RELATED"/>
    <property type="match status" value="1"/>
</dbReference>
<evidence type="ECO:0000313" key="3">
    <source>
        <dbReference type="EMBL" id="EQD48050.1"/>
    </source>
</evidence>
<evidence type="ECO:0000259" key="2">
    <source>
        <dbReference type="PROSITE" id="PS50263"/>
    </source>
</evidence>
<name>T1B134_9ZZZZ</name>
<dbReference type="PROSITE" id="PS50263">
    <property type="entry name" value="CN_HYDROLASE"/>
    <property type="match status" value="1"/>
</dbReference>
<evidence type="ECO:0000256" key="1">
    <source>
        <dbReference type="ARBA" id="ARBA00022801"/>
    </source>
</evidence>
<dbReference type="EMBL" id="AUZZ01005863">
    <property type="protein sequence ID" value="EQD48050.1"/>
    <property type="molecule type" value="Genomic_DNA"/>
</dbReference>
<dbReference type="CDD" id="cd07197">
    <property type="entry name" value="nitrilase"/>
    <property type="match status" value="1"/>
</dbReference>
<accession>T1B134</accession>
<dbReference type="Gene3D" id="3.60.110.10">
    <property type="entry name" value="Carbon-nitrogen hydrolase"/>
    <property type="match status" value="1"/>
</dbReference>
<dbReference type="InterPro" id="IPR050345">
    <property type="entry name" value="Aliph_Amidase/BUP"/>
</dbReference>
<protein>
    <submittedName>
        <fullName evidence="3">Carbon-nitrogen hydrolase</fullName>
    </submittedName>
</protein>
<organism evidence="3">
    <name type="scientific">mine drainage metagenome</name>
    <dbReference type="NCBI Taxonomy" id="410659"/>
    <lineage>
        <taxon>unclassified sequences</taxon>
        <taxon>metagenomes</taxon>
        <taxon>ecological metagenomes</taxon>
    </lineage>
</organism>
<dbReference type="AlphaFoldDB" id="T1B134"/>
<reference evidence="3" key="2">
    <citation type="journal article" date="2014" name="ISME J.">
        <title>Microbial stratification in low pH oxic and suboxic macroscopic growths along an acid mine drainage.</title>
        <authorList>
            <person name="Mendez-Garcia C."/>
            <person name="Mesa V."/>
            <person name="Sprenger R.R."/>
            <person name="Richter M."/>
            <person name="Diez M.S."/>
            <person name="Solano J."/>
            <person name="Bargiela R."/>
            <person name="Golyshina O.V."/>
            <person name="Manteca A."/>
            <person name="Ramos J.L."/>
            <person name="Gallego J.R."/>
            <person name="Llorente I."/>
            <person name="Martins Dos Santos V.A."/>
            <person name="Jensen O.N."/>
            <person name="Pelaez A.I."/>
            <person name="Sanchez J."/>
            <person name="Ferrer M."/>
        </authorList>
    </citation>
    <scope>NUCLEOTIDE SEQUENCE</scope>
</reference>
<dbReference type="Pfam" id="PF00795">
    <property type="entry name" value="CN_hydrolase"/>
    <property type="match status" value="1"/>
</dbReference>
<dbReference type="SUPFAM" id="SSF56317">
    <property type="entry name" value="Carbon-nitrogen hydrolase"/>
    <property type="match status" value="1"/>
</dbReference>
<feature type="domain" description="CN hydrolase" evidence="2">
    <location>
        <begin position="1"/>
        <end position="233"/>
    </location>
</feature>
<reference evidence="3" key="1">
    <citation type="submission" date="2013-08" db="EMBL/GenBank/DDBJ databases">
        <authorList>
            <person name="Mendez C."/>
            <person name="Richter M."/>
            <person name="Ferrer M."/>
            <person name="Sanchez J."/>
        </authorList>
    </citation>
    <scope>NUCLEOTIDE SEQUENCE</scope>
</reference>